<dbReference type="PANTHER" id="PTHR32309">
    <property type="entry name" value="TYROSINE-PROTEIN KINASE"/>
    <property type="match status" value="1"/>
</dbReference>
<accession>A0A848HM68</accession>
<evidence type="ECO:0000313" key="3">
    <source>
        <dbReference type="EMBL" id="NML60353.1"/>
    </source>
</evidence>
<evidence type="ECO:0000313" key="4">
    <source>
        <dbReference type="Proteomes" id="UP000583752"/>
    </source>
</evidence>
<dbReference type="GO" id="GO:0005886">
    <property type="term" value="C:plasma membrane"/>
    <property type="evidence" value="ECO:0007669"/>
    <property type="project" value="TreeGrafter"/>
</dbReference>
<proteinExistence type="predicted"/>
<evidence type="ECO:0000256" key="1">
    <source>
        <dbReference type="SAM" id="Coils"/>
    </source>
</evidence>
<dbReference type="Proteomes" id="UP000583752">
    <property type="component" value="Unassembled WGS sequence"/>
</dbReference>
<dbReference type="EMBL" id="JABBGG010000002">
    <property type="protein sequence ID" value="NML60353.1"/>
    <property type="molecule type" value="Genomic_DNA"/>
</dbReference>
<keyword evidence="2" id="KW-1133">Transmembrane helix</keyword>
<dbReference type="AlphaFoldDB" id="A0A848HM68"/>
<feature type="transmembrane region" description="Helical" evidence="2">
    <location>
        <begin position="486"/>
        <end position="508"/>
    </location>
</feature>
<feature type="transmembrane region" description="Helical" evidence="2">
    <location>
        <begin position="425"/>
        <end position="443"/>
    </location>
</feature>
<dbReference type="PANTHER" id="PTHR32309:SF13">
    <property type="entry name" value="FERRIC ENTEROBACTIN TRANSPORT PROTEIN FEPE"/>
    <property type="match status" value="1"/>
</dbReference>
<dbReference type="RefSeq" id="WP_169464060.1">
    <property type="nucleotide sequence ID" value="NZ_JABBGG010000002.1"/>
</dbReference>
<evidence type="ECO:0000256" key="2">
    <source>
        <dbReference type="SAM" id="Phobius"/>
    </source>
</evidence>
<feature type="transmembrane region" description="Helical" evidence="2">
    <location>
        <begin position="20"/>
        <end position="40"/>
    </location>
</feature>
<name>A0A848HM68_9BURK</name>
<keyword evidence="1" id="KW-0175">Coiled coil</keyword>
<dbReference type="NCBIfam" id="TIGR03007">
    <property type="entry name" value="pepcterm_ChnLen"/>
    <property type="match status" value="1"/>
</dbReference>
<protein>
    <submittedName>
        <fullName evidence="3">Chain length-determining protein</fullName>
    </submittedName>
</protein>
<feature type="coiled-coil region" evidence="1">
    <location>
        <begin position="168"/>
        <end position="239"/>
    </location>
</feature>
<dbReference type="InterPro" id="IPR014345">
    <property type="entry name" value="XrtA_polysacc_chain"/>
</dbReference>
<keyword evidence="4" id="KW-1185">Reference proteome</keyword>
<comment type="caution">
    <text evidence="3">The sequence shown here is derived from an EMBL/GenBank/DDBJ whole genome shotgun (WGS) entry which is preliminary data.</text>
</comment>
<organism evidence="3 4">
    <name type="scientific">Massilia polaris</name>
    <dbReference type="NCBI Taxonomy" id="2728846"/>
    <lineage>
        <taxon>Bacteria</taxon>
        <taxon>Pseudomonadati</taxon>
        <taxon>Pseudomonadota</taxon>
        <taxon>Betaproteobacteria</taxon>
        <taxon>Burkholderiales</taxon>
        <taxon>Oxalobacteraceae</taxon>
        <taxon>Telluria group</taxon>
        <taxon>Massilia</taxon>
    </lineage>
</organism>
<keyword evidence="2" id="KW-0472">Membrane</keyword>
<gene>
    <name evidence="3" type="ORF">HHL21_04470</name>
</gene>
<dbReference type="InterPro" id="IPR050445">
    <property type="entry name" value="Bact_polysacc_biosynth/exp"/>
</dbReference>
<dbReference type="GO" id="GO:0004713">
    <property type="term" value="F:protein tyrosine kinase activity"/>
    <property type="evidence" value="ECO:0007669"/>
    <property type="project" value="TreeGrafter"/>
</dbReference>
<reference evidence="3 4" key="1">
    <citation type="submission" date="2020-04" db="EMBL/GenBank/DDBJ databases">
        <title>Massilia sp. RP-1-19 isolated from soil.</title>
        <authorList>
            <person name="Dahal R.H."/>
        </authorList>
    </citation>
    <scope>NUCLEOTIDE SEQUENCE [LARGE SCALE GENOMIC DNA]</scope>
    <source>
        <strain evidence="3 4">RP-1-19</strain>
    </source>
</reference>
<sequence length="512" mass="56944">MAELTVLITSFLKAIWKYRWYAITISWIVAVIGWITVYRLPNEYQATARVYVDTQSILRPLLSGMTSVPNIDQQVGFMRRTLISRPNVERVMRMVDLDVKAITPKQSEAMVDDLMANISIAGTERDDIYTISYNNPNRKLGKDVVQSLLTIFVEGSSGGKAQDSAKAIQFIDEQIKSYEDRLIQAENVVKEFRINNVNILPRGGDSDFSGNMVQLEDMLSAARLELTEAEQAREAIKRQIGGEEPAPPSAPSADTLVNPEIDGRIAALEKNLDALRMQFTEEHPDIVSGKRLIAQLEARKVDESKRVKRNNDPGVNYSPMLQQMNVALSVEEARVASLRARVAEYASRVARVRANSTRAPEIEAQLAQLNRDYAINKANYEQLVSRREAAKLSGELSSATDILTFRVIDPPTVPSVPAGPNRMRLFSFVFLGALVAGLGAALLMSQVRPTFMTQYSLREVAGIPVLGSISMNWTEEQKVRRAKRTYAFGAAVLVLFSAYGAVMAALFIRPQL</sequence>
<keyword evidence="2" id="KW-0812">Transmembrane</keyword>